<name>A0ACB1ACI4_MELEN</name>
<proteinExistence type="predicted"/>
<organism evidence="1 2">
    <name type="scientific">Meloidogyne enterolobii</name>
    <name type="common">Root-knot nematode worm</name>
    <name type="synonym">Meloidogyne mayaguensis</name>
    <dbReference type="NCBI Taxonomy" id="390850"/>
    <lineage>
        <taxon>Eukaryota</taxon>
        <taxon>Metazoa</taxon>
        <taxon>Ecdysozoa</taxon>
        <taxon>Nematoda</taxon>
        <taxon>Chromadorea</taxon>
        <taxon>Rhabditida</taxon>
        <taxon>Tylenchina</taxon>
        <taxon>Tylenchomorpha</taxon>
        <taxon>Tylenchoidea</taxon>
        <taxon>Meloidogynidae</taxon>
        <taxon>Meloidogyninae</taxon>
        <taxon>Meloidogyne</taxon>
    </lineage>
</organism>
<dbReference type="EMBL" id="CAVMJV010000076">
    <property type="protein sequence ID" value="CAK5089232.1"/>
    <property type="molecule type" value="Genomic_DNA"/>
</dbReference>
<gene>
    <name evidence="1" type="ORF">MENTE1834_LOCUS36933</name>
</gene>
<accession>A0ACB1ACI4</accession>
<evidence type="ECO:0000313" key="1">
    <source>
        <dbReference type="EMBL" id="CAK5089232.1"/>
    </source>
</evidence>
<protein>
    <submittedName>
        <fullName evidence="1">Uncharacterized protein</fullName>
    </submittedName>
</protein>
<comment type="caution">
    <text evidence="1">The sequence shown here is derived from an EMBL/GenBank/DDBJ whole genome shotgun (WGS) entry which is preliminary data.</text>
</comment>
<dbReference type="Proteomes" id="UP001497535">
    <property type="component" value="Unassembled WGS sequence"/>
</dbReference>
<evidence type="ECO:0000313" key="2">
    <source>
        <dbReference type="Proteomes" id="UP001497535"/>
    </source>
</evidence>
<sequence>MALPVIKVGTYIALSVTNLYARFSVTHSFGFGSINCLSPSLLDIHNTHKLFDSVYSS</sequence>
<keyword evidence="2" id="KW-1185">Reference proteome</keyword>
<reference evidence="1" key="1">
    <citation type="submission" date="2023-11" db="EMBL/GenBank/DDBJ databases">
        <authorList>
            <person name="Poullet M."/>
        </authorList>
    </citation>
    <scope>NUCLEOTIDE SEQUENCE</scope>
    <source>
        <strain evidence="1">E1834</strain>
    </source>
</reference>